<keyword evidence="2" id="KW-1185">Reference proteome</keyword>
<name>A0A9N7UN18_PLEPL</name>
<dbReference type="EMBL" id="CADEAL010001557">
    <property type="protein sequence ID" value="CAB1433432.1"/>
    <property type="molecule type" value="Genomic_DNA"/>
</dbReference>
<dbReference type="Proteomes" id="UP001153269">
    <property type="component" value="Unassembled WGS sequence"/>
</dbReference>
<sequence length="130" mass="14669">MQLHSIGMWELSPRLPTQMPFDKMMAALHVESWETDFVFYSLDACRPVSETSFSPRTTPPRLILLSASSCPDRREETSRRIISTIPSAGATHTQWNPPPGSSSFMLRCQTTLIISSLDNRPSLAFSVFFM</sequence>
<reference evidence="1" key="1">
    <citation type="submission" date="2020-03" db="EMBL/GenBank/DDBJ databases">
        <authorList>
            <person name="Weist P."/>
        </authorList>
    </citation>
    <scope>NUCLEOTIDE SEQUENCE</scope>
</reference>
<proteinExistence type="predicted"/>
<evidence type="ECO:0000313" key="2">
    <source>
        <dbReference type="Proteomes" id="UP001153269"/>
    </source>
</evidence>
<accession>A0A9N7UN18</accession>
<organism evidence="1 2">
    <name type="scientific">Pleuronectes platessa</name>
    <name type="common">European plaice</name>
    <dbReference type="NCBI Taxonomy" id="8262"/>
    <lineage>
        <taxon>Eukaryota</taxon>
        <taxon>Metazoa</taxon>
        <taxon>Chordata</taxon>
        <taxon>Craniata</taxon>
        <taxon>Vertebrata</taxon>
        <taxon>Euteleostomi</taxon>
        <taxon>Actinopterygii</taxon>
        <taxon>Neopterygii</taxon>
        <taxon>Teleostei</taxon>
        <taxon>Neoteleostei</taxon>
        <taxon>Acanthomorphata</taxon>
        <taxon>Carangaria</taxon>
        <taxon>Pleuronectiformes</taxon>
        <taxon>Pleuronectoidei</taxon>
        <taxon>Pleuronectidae</taxon>
        <taxon>Pleuronectes</taxon>
    </lineage>
</organism>
<dbReference type="AlphaFoldDB" id="A0A9N7UN18"/>
<evidence type="ECO:0000313" key="1">
    <source>
        <dbReference type="EMBL" id="CAB1433432.1"/>
    </source>
</evidence>
<protein>
    <submittedName>
        <fullName evidence="1">Uncharacterized protein</fullName>
    </submittedName>
</protein>
<gene>
    <name evidence="1" type="ORF">PLEPLA_LOCUS21522</name>
</gene>
<comment type="caution">
    <text evidence="1">The sequence shown here is derived from an EMBL/GenBank/DDBJ whole genome shotgun (WGS) entry which is preliminary data.</text>
</comment>